<dbReference type="Gene3D" id="1.20.1110.10">
    <property type="entry name" value="Calcium-transporting ATPase, transmembrane domain"/>
    <property type="match status" value="2"/>
</dbReference>
<dbReference type="SUPFAM" id="SSF81665">
    <property type="entry name" value="Calcium ATPase, transmembrane domain M"/>
    <property type="match status" value="1"/>
</dbReference>
<evidence type="ECO:0000259" key="5">
    <source>
        <dbReference type="Pfam" id="PF00122"/>
    </source>
</evidence>
<dbReference type="PANTHER" id="PTHR24093">
    <property type="entry name" value="CATION TRANSPORTING ATPASE"/>
    <property type="match status" value="1"/>
</dbReference>
<feature type="transmembrane region" description="Helical" evidence="4">
    <location>
        <begin position="1039"/>
        <end position="1058"/>
    </location>
</feature>
<dbReference type="InterPro" id="IPR006068">
    <property type="entry name" value="ATPase_P-typ_cation-transptr_C"/>
</dbReference>
<dbReference type="SUPFAM" id="SSF56784">
    <property type="entry name" value="HAD-like"/>
    <property type="match status" value="1"/>
</dbReference>
<accession>A0AA42B0M8</accession>
<keyword evidence="3" id="KW-0460">Magnesium</keyword>
<keyword evidence="9" id="KW-1185">Reference proteome</keyword>
<comment type="caution">
    <text evidence="8">The sequence shown here is derived from an EMBL/GenBank/DDBJ whole genome shotgun (WGS) entry which is preliminary data.</text>
</comment>
<reference evidence="8" key="1">
    <citation type="submission" date="2022-03" db="EMBL/GenBank/DDBJ databases">
        <title>A functionally conserved STORR gene fusion in Papaver species that diverged 16.8 million years ago.</title>
        <authorList>
            <person name="Catania T."/>
        </authorList>
    </citation>
    <scope>NUCLEOTIDE SEQUENCE</scope>
    <source>
        <strain evidence="8">S-191538</strain>
    </source>
</reference>
<feature type="domain" description="P-type ATPase A" evidence="5">
    <location>
        <begin position="275"/>
        <end position="367"/>
    </location>
</feature>
<dbReference type="GO" id="GO:0005388">
    <property type="term" value="F:P-type calcium transporter activity"/>
    <property type="evidence" value="ECO:0007669"/>
    <property type="project" value="TreeGrafter"/>
</dbReference>
<dbReference type="InterPro" id="IPR023298">
    <property type="entry name" value="ATPase_P-typ_TM_dom_sf"/>
</dbReference>
<dbReference type="Pfam" id="PF00689">
    <property type="entry name" value="Cation_ATPase_C"/>
    <property type="match status" value="1"/>
</dbReference>
<keyword evidence="4" id="KW-0472">Membrane</keyword>
<feature type="transmembrane region" description="Helical" evidence="4">
    <location>
        <begin position="207"/>
        <end position="224"/>
    </location>
</feature>
<feature type="transmembrane region" description="Helical" evidence="4">
    <location>
        <begin position="940"/>
        <end position="959"/>
    </location>
</feature>
<feature type="transmembrane region" description="Helical" evidence="4">
    <location>
        <begin position="454"/>
        <end position="477"/>
    </location>
</feature>
<gene>
    <name evidence="8" type="ORF">MKW94_019549</name>
</gene>
<keyword evidence="2" id="KW-0106">Calcium</keyword>
<evidence type="ECO:0000256" key="4">
    <source>
        <dbReference type="SAM" id="Phobius"/>
    </source>
</evidence>
<dbReference type="AlphaFoldDB" id="A0AA42B0M8"/>
<evidence type="ECO:0000259" key="7">
    <source>
        <dbReference type="Pfam" id="PF00690"/>
    </source>
</evidence>
<name>A0AA42B0M8_PAPNU</name>
<keyword evidence="1" id="KW-0479">Metal-binding</keyword>
<feature type="transmembrane region" description="Helical" evidence="4">
    <location>
        <begin position="870"/>
        <end position="888"/>
    </location>
</feature>
<dbReference type="PANTHER" id="PTHR24093:SF470">
    <property type="entry name" value="CALCIUM-TRANSPORTING ATPASE 12, PLASMA MEMBRANE-TYPE-LIKE"/>
    <property type="match status" value="1"/>
</dbReference>
<dbReference type="InterPro" id="IPR004014">
    <property type="entry name" value="ATPase_P-typ_cation-transptr_N"/>
</dbReference>
<organism evidence="8 9">
    <name type="scientific">Papaver nudicaule</name>
    <name type="common">Iceland poppy</name>
    <dbReference type="NCBI Taxonomy" id="74823"/>
    <lineage>
        <taxon>Eukaryota</taxon>
        <taxon>Viridiplantae</taxon>
        <taxon>Streptophyta</taxon>
        <taxon>Embryophyta</taxon>
        <taxon>Tracheophyta</taxon>
        <taxon>Spermatophyta</taxon>
        <taxon>Magnoliopsida</taxon>
        <taxon>Ranunculales</taxon>
        <taxon>Papaveraceae</taxon>
        <taxon>Papaveroideae</taxon>
        <taxon>Papaver</taxon>
    </lineage>
</organism>
<proteinExistence type="predicted"/>
<dbReference type="InterPro" id="IPR059000">
    <property type="entry name" value="ATPase_P-type_domA"/>
</dbReference>
<dbReference type="InterPro" id="IPR008250">
    <property type="entry name" value="ATPase_P-typ_transduc_dom_A_sf"/>
</dbReference>
<keyword evidence="4" id="KW-0812">Transmembrane</keyword>
<dbReference type="Pfam" id="PF00122">
    <property type="entry name" value="E1-E2_ATPase"/>
    <property type="match status" value="1"/>
</dbReference>
<feature type="transmembrane region" description="Helical" evidence="4">
    <location>
        <begin position="389"/>
        <end position="410"/>
    </location>
</feature>
<keyword evidence="4" id="KW-1133">Transmembrane helix</keyword>
<sequence>MKLPADLDDIESNQIELIQHNNTSIRSTRTKNHWRQILLLFRAYLRLKYSISHNGAKKISNIDPADDESPTYTALANDGYNHHAGQLADIHLDIYSTDVEGCNDTDDTTVNSNNGSNIQEVVHLPTRISKDTLISILKEKDLATLRHHGGVEGIAASLATDLETGITTQAEDLEIRRTEYGSNIHWLESVDHSKSFFHFLLKACKDFTIILLLCCAVISLGSGIKEEGRENGWYDGTTLFITIFILVSVTSVRNYFSSRKSQKMQLNKNKLGMINVLRQGLLQKVFVFEVLVGDLVFLSAGDWVPADGLYVNGDNLKVDDGVLHHKLTISHIQNPFLYYGAKVIHGSGHMLVTAVGMNTIMGEMMSKVINDTSLKGRPLQVQIDKMNNYLQNIGLFLGVLILLVLLLRYFREKIDDETGYPDQISKQTAAGELMKAVERFVTKPRGTFASLTNVFAVLLVGLHEGLPLIISLSLSYWNHRMSKFHQVTICDSFGATSLGSMTSFVINKATLNQMKVDIFCVGDDIISGNNVHVISPEVVEMICDGVGAPVLEAAASYSLMEDPLLISWAELNLGIDMELLKQSRSVLIRSPFGSDSKRTGLLMRKNEDAGKTLHLHWRGSAETILEMCSEYYNIDGIKNVMDDGKRDAFRQFIKEMDNKGLQSIAFAYSTITEDAEDDGANEKVMITELRENNLILLLLLGLKYPCCPEARRTAVDALRNAGVSIKLVSAESLAMVKPLAIEYGIFLPEQDLNAIVLEGEEFRNFTEAERREKADRITVMGSASPADKLLLVQSLHQKGHVVAVMGTRTVELPVLKQADVGVFLGTNNSEMAKESCDIVISNGDFTSIANVLRIGRSNCQNIRKFLQLELTTNISAILITFATTVFTGDAPITPLQLFLVSLTVGTLAALALLTEAPTQDVLEMEPINQTQHIITKSMRWNILAQVCYQGMVLLIIQFIKDRGFLGMNRKVKKAMVFNGFVLYLVSNQFNARAPDKKNVFKGIIVSHWFLVSVGVPIILETLLMEFAEKVTGFPRLNKMQWLACILFAIMSWPIDYAVKCISSFFVNRSIGGIPSCLDSTVPSQSTPSTSSSQLPTPLMIV</sequence>
<evidence type="ECO:0000313" key="8">
    <source>
        <dbReference type="EMBL" id="MCL7047127.1"/>
    </source>
</evidence>
<dbReference type="InterPro" id="IPR023299">
    <property type="entry name" value="ATPase_P-typ_cyto_dom_N"/>
</dbReference>
<feature type="transmembrane region" description="Helical" evidence="4">
    <location>
        <begin position="971"/>
        <end position="987"/>
    </location>
</feature>
<dbReference type="Pfam" id="PF13246">
    <property type="entry name" value="Cation_ATPase"/>
    <property type="match status" value="1"/>
</dbReference>
<dbReference type="Gene3D" id="3.40.1110.10">
    <property type="entry name" value="Calcium-transporting ATPase, cytoplasmic domain N"/>
    <property type="match status" value="1"/>
</dbReference>
<feature type="transmembrane region" description="Helical" evidence="4">
    <location>
        <begin position="894"/>
        <end position="914"/>
    </location>
</feature>
<evidence type="ECO:0000313" key="9">
    <source>
        <dbReference type="Proteomes" id="UP001177140"/>
    </source>
</evidence>
<dbReference type="InterPro" id="IPR036412">
    <property type="entry name" value="HAD-like_sf"/>
</dbReference>
<evidence type="ECO:0000256" key="2">
    <source>
        <dbReference type="ARBA" id="ARBA00022837"/>
    </source>
</evidence>
<dbReference type="EMBL" id="JAJJMA010289659">
    <property type="protein sequence ID" value="MCL7047127.1"/>
    <property type="molecule type" value="Genomic_DNA"/>
</dbReference>
<evidence type="ECO:0000259" key="6">
    <source>
        <dbReference type="Pfam" id="PF00689"/>
    </source>
</evidence>
<feature type="domain" description="Cation-transporting P-type ATPase C-terminal" evidence="6">
    <location>
        <begin position="890"/>
        <end position="1060"/>
    </location>
</feature>
<dbReference type="Pfam" id="PF00690">
    <property type="entry name" value="Cation_ATPase_N"/>
    <property type="match status" value="1"/>
</dbReference>
<evidence type="ECO:0000256" key="3">
    <source>
        <dbReference type="ARBA" id="ARBA00022842"/>
    </source>
</evidence>
<dbReference type="GO" id="GO:0005886">
    <property type="term" value="C:plasma membrane"/>
    <property type="evidence" value="ECO:0007669"/>
    <property type="project" value="TreeGrafter"/>
</dbReference>
<feature type="domain" description="Cation-transporting P-type ATPase N-terminal" evidence="7">
    <location>
        <begin position="147"/>
        <end position="219"/>
    </location>
</feature>
<evidence type="ECO:0008006" key="10">
    <source>
        <dbReference type="Google" id="ProtNLM"/>
    </source>
</evidence>
<dbReference type="Proteomes" id="UP001177140">
    <property type="component" value="Unassembled WGS sequence"/>
</dbReference>
<protein>
    <recommendedName>
        <fullName evidence="10">Calcium-transporting ATPase</fullName>
    </recommendedName>
</protein>
<feature type="transmembrane region" description="Helical" evidence="4">
    <location>
        <begin position="999"/>
        <end position="1019"/>
    </location>
</feature>
<feature type="transmembrane region" description="Helical" evidence="4">
    <location>
        <begin position="236"/>
        <end position="256"/>
    </location>
</feature>
<dbReference type="SUPFAM" id="SSF81653">
    <property type="entry name" value="Calcium ATPase, transduction domain A"/>
    <property type="match status" value="1"/>
</dbReference>
<dbReference type="GO" id="GO:0000166">
    <property type="term" value="F:nucleotide binding"/>
    <property type="evidence" value="ECO:0007669"/>
    <property type="project" value="InterPro"/>
</dbReference>
<dbReference type="SUPFAM" id="SSF81660">
    <property type="entry name" value="Metal cation-transporting ATPase, ATP-binding domain N"/>
    <property type="match status" value="1"/>
</dbReference>
<evidence type="ECO:0000256" key="1">
    <source>
        <dbReference type="ARBA" id="ARBA00022723"/>
    </source>
</evidence>
<dbReference type="GO" id="GO:0046872">
    <property type="term" value="F:metal ion binding"/>
    <property type="evidence" value="ECO:0007669"/>
    <property type="project" value="UniProtKB-KW"/>
</dbReference>